<organism evidence="4 5">
    <name type="scientific">Photobacterium atrarenae</name>
    <dbReference type="NCBI Taxonomy" id="865757"/>
    <lineage>
        <taxon>Bacteria</taxon>
        <taxon>Pseudomonadati</taxon>
        <taxon>Pseudomonadota</taxon>
        <taxon>Gammaproteobacteria</taxon>
        <taxon>Vibrionales</taxon>
        <taxon>Vibrionaceae</taxon>
        <taxon>Photobacterium</taxon>
    </lineage>
</organism>
<dbReference type="Pfam" id="PF10531">
    <property type="entry name" value="SLBB"/>
    <property type="match status" value="1"/>
</dbReference>
<reference evidence="4" key="1">
    <citation type="submission" date="2022-07" db="EMBL/GenBank/DDBJ databases">
        <title>Genome sequencing of Photobacterium atrarenae GJH2-4.</title>
        <authorList>
            <person name="Park S.-J."/>
        </authorList>
    </citation>
    <scope>NUCLEOTIDE SEQUENCE</scope>
    <source>
        <strain evidence="4">GJH2-4</strain>
    </source>
</reference>
<evidence type="ECO:0000259" key="3">
    <source>
        <dbReference type="Pfam" id="PF10531"/>
    </source>
</evidence>
<dbReference type="SUPFAM" id="SSF142984">
    <property type="entry name" value="Nqo1 middle domain-like"/>
    <property type="match status" value="1"/>
</dbReference>
<dbReference type="Pfam" id="PF02563">
    <property type="entry name" value="Poly_export"/>
    <property type="match status" value="1"/>
</dbReference>
<dbReference type="InterPro" id="IPR003715">
    <property type="entry name" value="Poly_export_N"/>
</dbReference>
<evidence type="ECO:0000313" key="4">
    <source>
        <dbReference type="EMBL" id="UTV30455.1"/>
    </source>
</evidence>
<dbReference type="RefSeq" id="WP_255391814.1">
    <property type="nucleotide sequence ID" value="NZ_CP101509.1"/>
</dbReference>
<name>A0ABY5GMC5_9GAMM</name>
<feature type="domain" description="Polysaccharide export protein N-terminal" evidence="2">
    <location>
        <begin position="25"/>
        <end position="97"/>
    </location>
</feature>
<dbReference type="InterPro" id="IPR019554">
    <property type="entry name" value="Soluble_ligand-bd"/>
</dbReference>
<evidence type="ECO:0000313" key="5">
    <source>
        <dbReference type="Proteomes" id="UP001057998"/>
    </source>
</evidence>
<dbReference type="Gene3D" id="3.10.560.10">
    <property type="entry name" value="Outer membrane lipoprotein wza domain like"/>
    <property type="match status" value="1"/>
</dbReference>
<dbReference type="Gene3D" id="3.30.1950.10">
    <property type="entry name" value="wza like domain"/>
    <property type="match status" value="1"/>
</dbReference>
<dbReference type="EMBL" id="CP101509">
    <property type="protein sequence ID" value="UTV30455.1"/>
    <property type="molecule type" value="Genomic_DNA"/>
</dbReference>
<accession>A0ABY5GMC5</accession>
<evidence type="ECO:0000256" key="1">
    <source>
        <dbReference type="ARBA" id="ARBA00022729"/>
    </source>
</evidence>
<feature type="domain" description="Soluble ligand binding" evidence="3">
    <location>
        <begin position="103"/>
        <end position="151"/>
    </location>
</feature>
<dbReference type="PANTHER" id="PTHR33619:SF3">
    <property type="entry name" value="POLYSACCHARIDE EXPORT PROTEIN GFCE-RELATED"/>
    <property type="match status" value="1"/>
</dbReference>
<sequence>MTLINAILLSLFIIFPVYAASFEDIYQLGPGDKIQIQVYGEEELSVDQLLLSSSGTFDYPYLGQISAKGKTPEQLKNEIYHGLKGDYLVSPKVRINIISYRQIYVNGEVKRPGGYEYKPGLTVDKAIALAGGFTDRASRNAININPANNGPQRKKVSLKHNVEPGDIIVIDQSFF</sequence>
<dbReference type="PANTHER" id="PTHR33619">
    <property type="entry name" value="POLYSACCHARIDE EXPORT PROTEIN GFCE-RELATED"/>
    <property type="match status" value="1"/>
</dbReference>
<keyword evidence="1" id="KW-0732">Signal</keyword>
<gene>
    <name evidence="4" type="ORF">NNL38_17925</name>
</gene>
<proteinExistence type="predicted"/>
<protein>
    <submittedName>
        <fullName evidence="4">Polysaccharide export protein</fullName>
    </submittedName>
</protein>
<evidence type="ECO:0000259" key="2">
    <source>
        <dbReference type="Pfam" id="PF02563"/>
    </source>
</evidence>
<dbReference type="Proteomes" id="UP001057998">
    <property type="component" value="Chromosome 2"/>
</dbReference>
<dbReference type="InterPro" id="IPR049712">
    <property type="entry name" value="Poly_export"/>
</dbReference>
<keyword evidence="5" id="KW-1185">Reference proteome</keyword>